<dbReference type="EC" id="2.3.2.26" evidence="3"/>
<dbReference type="Pfam" id="PF00240">
    <property type="entry name" value="ubiquitin"/>
    <property type="match status" value="1"/>
</dbReference>
<dbReference type="SUPFAM" id="SSF56204">
    <property type="entry name" value="Hect, E3 ligase catalytic domain"/>
    <property type="match status" value="1"/>
</dbReference>
<proteinExistence type="predicted"/>
<dbReference type="InterPro" id="IPR019956">
    <property type="entry name" value="Ubiquitin_dom"/>
</dbReference>
<dbReference type="Gene3D" id="3.30.2160.10">
    <property type="entry name" value="Hect, E3 ligase catalytic domain"/>
    <property type="match status" value="1"/>
</dbReference>
<comment type="catalytic activity">
    <reaction evidence="1">
        <text>S-ubiquitinyl-[E2 ubiquitin-conjugating enzyme]-L-cysteine + [acceptor protein]-L-lysine = [E2 ubiquitin-conjugating enzyme]-L-cysteine + N(6)-ubiquitinyl-[acceptor protein]-L-lysine.</text>
        <dbReference type="EC" id="2.3.2.26"/>
    </reaction>
</comment>
<dbReference type="SUPFAM" id="SSF54236">
    <property type="entry name" value="Ubiquitin-like"/>
    <property type="match status" value="1"/>
</dbReference>
<comment type="pathway">
    <text evidence="2">Protein modification; protein ubiquitination.</text>
</comment>
<evidence type="ECO:0000256" key="5">
    <source>
        <dbReference type="ARBA" id="ARBA00022786"/>
    </source>
</evidence>
<dbReference type="Gene3D" id="3.30.2410.10">
    <property type="entry name" value="Hect, E3 ligase catalytic domain"/>
    <property type="match status" value="1"/>
</dbReference>
<accession>A0ABP0W2G5</accession>
<dbReference type="PANTHER" id="PTHR11254:SF424">
    <property type="entry name" value="E3 UBIQUITIN-PROTEIN LIGASE UPL5"/>
    <property type="match status" value="1"/>
</dbReference>
<gene>
    <name evidence="9" type="ORF">CSSPJE1EN1_LOCUS5008</name>
</gene>
<evidence type="ECO:0000313" key="9">
    <source>
        <dbReference type="EMBL" id="CAK9259530.1"/>
    </source>
</evidence>
<evidence type="ECO:0000256" key="4">
    <source>
        <dbReference type="ARBA" id="ARBA00022679"/>
    </source>
</evidence>
<feature type="active site" description="Glycyl thioester intermediate" evidence="6">
    <location>
        <position position="1150"/>
    </location>
</feature>
<dbReference type="CDD" id="cd00078">
    <property type="entry name" value="HECTc"/>
    <property type="match status" value="1"/>
</dbReference>
<dbReference type="Proteomes" id="UP001497444">
    <property type="component" value="Chromosome 12"/>
</dbReference>
<dbReference type="PRINTS" id="PR00348">
    <property type="entry name" value="UBIQUITIN"/>
</dbReference>
<sequence>MEVIVLREDDRVVASLHQQQQPSLQSSSLIHVPVAAVGTVLAVGDRGIERVVVVDREGGGGGVGDRNAERGFMISARTHALVQQSTTSLRTLSSKRKLEEFEIGMAESAISAASQVRVRRESWEEVQEGRNIAESSGRERYEGYIIGTTGEAQALEGENQMRDEGGNFAIDDDSAWEEEPFRNASSKGLLELIDENGRGDDGNMVEGSDDNSTDLQLVFIGSRVVDSGSSAYAGLGGSSGNLSGFTSGLSNGIGGDENESLQTETGQIDPESTVGGADDIAGRELEIGKETELDGFWGREVERDGLTVAYEESFSGVYGCVNSGMSVLGESSVSSSQNTLSTNVSSAFGGVSSRNNIDGVCRNPAQPSTSMEAQPTQLQFFVRTYMDGRTIVLHAHGSDLVESVYQQIFLRTGLPVSEQRLIFGRLQLQQDQTLEDCKVVDDSTLYLVARMRSTALPASWQLINDLVATIRQICGVDQGQVGLKLMHFQDCIRASVQDFLKMASKSVPVSEHMQVFELAGATLALVMLLLSPVESNRECAEDSISLFLSSNDEYLPPHIHCHCAPLLLDFCKLLAKSAPNHNLYPLCRNALARLLDTVGVAHGSPYFNEAKAESIVHDFAPFVTELSLRLTANLRRTASEYAATDAPINFSSYVKEAKDFTAFVIPLCKAMEVCKGIEGSGLASAAVGAEIGSHGWLRQLFKDLLQEIGNCLEAVGHVAERQAEQQKEGKCISPSEERPFALAPFLVVLKGLHAVAKLYEGAMTDLLEMLHMRQSSLNVLIRQSQWQDDDLWLLDHKILLDFESKRRLVMAMLPEPQDDHDERQEIVVHRGQLLTDSFELLAYVEPEVLQGGISVEFATEEATGPGVLREWFSMICREIFNPQNALFLACPNDRRRFFPNPASGVNPGHLTYFRFCGRVIALALMHRVQVDVVFALTFFKQLAGLPVLWEDAKDADPSLYESCKKILEMEPDVVDTDSLGLTFVSEVEELGTHKIMELCMGGKDMPVSSKNRRVFVELFVQRRLVASVAEQVKSFSQGLSDLLVNATHQQFLQALEPEDLDLMLYGKDRNVSLDDWKAHTEYHDYSVTDEQIIWFWEVAEKMSAEQQRRLLFFSTSLMHLPAEGFAGLSSKFHIHKAHTDISWLPTAHTCFYQLVLPPYPTYQIMHARLHAITECHIAEGFGFS</sequence>
<evidence type="ECO:0000256" key="3">
    <source>
        <dbReference type="ARBA" id="ARBA00012485"/>
    </source>
</evidence>
<evidence type="ECO:0000313" key="10">
    <source>
        <dbReference type="Proteomes" id="UP001497444"/>
    </source>
</evidence>
<keyword evidence="10" id="KW-1185">Reference proteome</keyword>
<evidence type="ECO:0000256" key="2">
    <source>
        <dbReference type="ARBA" id="ARBA00004906"/>
    </source>
</evidence>
<dbReference type="InterPro" id="IPR029071">
    <property type="entry name" value="Ubiquitin-like_domsf"/>
</dbReference>
<dbReference type="EMBL" id="OZ020107">
    <property type="protein sequence ID" value="CAK9259530.1"/>
    <property type="molecule type" value="Genomic_DNA"/>
</dbReference>
<dbReference type="InterPro" id="IPR000569">
    <property type="entry name" value="HECT_dom"/>
</dbReference>
<dbReference type="Pfam" id="PF00632">
    <property type="entry name" value="HECT"/>
    <property type="match status" value="1"/>
</dbReference>
<feature type="domain" description="HECT" evidence="8">
    <location>
        <begin position="845"/>
        <end position="1184"/>
    </location>
</feature>
<dbReference type="Gene3D" id="3.90.1750.10">
    <property type="entry name" value="Hect, E3 ligase catalytic domains"/>
    <property type="match status" value="1"/>
</dbReference>
<dbReference type="SMART" id="SM00213">
    <property type="entry name" value="UBQ"/>
    <property type="match status" value="1"/>
</dbReference>
<name>A0ABP0W2G5_9BRYO</name>
<dbReference type="InterPro" id="IPR035983">
    <property type="entry name" value="Hect_E3_ubiquitin_ligase"/>
</dbReference>
<dbReference type="SMART" id="SM00119">
    <property type="entry name" value="HECTc"/>
    <property type="match status" value="1"/>
</dbReference>
<dbReference type="Gene3D" id="3.10.20.90">
    <property type="entry name" value="Phosphatidylinositol 3-kinase Catalytic Subunit, Chain A, domain 1"/>
    <property type="match status" value="1"/>
</dbReference>
<dbReference type="InterPro" id="IPR050409">
    <property type="entry name" value="E3_ubiq-protein_ligase"/>
</dbReference>
<evidence type="ECO:0000256" key="6">
    <source>
        <dbReference type="PROSITE-ProRule" id="PRU00104"/>
    </source>
</evidence>
<keyword evidence="5 6" id="KW-0833">Ubl conjugation pathway</keyword>
<evidence type="ECO:0000259" key="8">
    <source>
        <dbReference type="PROSITE" id="PS50237"/>
    </source>
</evidence>
<dbReference type="PANTHER" id="PTHR11254">
    <property type="entry name" value="HECT DOMAIN UBIQUITIN-PROTEIN LIGASE"/>
    <property type="match status" value="1"/>
</dbReference>
<keyword evidence="4" id="KW-0808">Transferase</keyword>
<protein>
    <recommendedName>
        <fullName evidence="3">HECT-type E3 ubiquitin transferase</fullName>
        <ecNumber evidence="3">2.3.2.26</ecNumber>
    </recommendedName>
</protein>
<feature type="domain" description="Ubiquitin-like" evidence="7">
    <location>
        <begin position="378"/>
        <end position="454"/>
    </location>
</feature>
<organism evidence="9 10">
    <name type="scientific">Sphagnum jensenii</name>
    <dbReference type="NCBI Taxonomy" id="128206"/>
    <lineage>
        <taxon>Eukaryota</taxon>
        <taxon>Viridiplantae</taxon>
        <taxon>Streptophyta</taxon>
        <taxon>Embryophyta</taxon>
        <taxon>Bryophyta</taxon>
        <taxon>Sphagnophytina</taxon>
        <taxon>Sphagnopsida</taxon>
        <taxon>Sphagnales</taxon>
        <taxon>Sphagnaceae</taxon>
        <taxon>Sphagnum</taxon>
    </lineage>
</organism>
<dbReference type="PROSITE" id="PS50237">
    <property type="entry name" value="HECT"/>
    <property type="match status" value="1"/>
</dbReference>
<dbReference type="PROSITE" id="PS50053">
    <property type="entry name" value="UBIQUITIN_2"/>
    <property type="match status" value="1"/>
</dbReference>
<dbReference type="InterPro" id="IPR000626">
    <property type="entry name" value="Ubiquitin-like_dom"/>
</dbReference>
<evidence type="ECO:0000259" key="7">
    <source>
        <dbReference type="PROSITE" id="PS50053"/>
    </source>
</evidence>
<dbReference type="CDD" id="cd16107">
    <property type="entry name" value="Ubl_AtUPL5_like"/>
    <property type="match status" value="1"/>
</dbReference>
<evidence type="ECO:0000256" key="1">
    <source>
        <dbReference type="ARBA" id="ARBA00000885"/>
    </source>
</evidence>
<reference evidence="9" key="1">
    <citation type="submission" date="2024-02" db="EMBL/GenBank/DDBJ databases">
        <authorList>
            <consortium name="ELIXIR-Norway"/>
            <consortium name="Elixir Norway"/>
        </authorList>
    </citation>
    <scope>NUCLEOTIDE SEQUENCE</scope>
</reference>